<gene>
    <name evidence="1" type="ORF">EV199_0007</name>
</gene>
<dbReference type="AlphaFoldDB" id="A0A4Q7MYZ2"/>
<keyword evidence="2" id="KW-1185">Reference proteome</keyword>
<comment type="caution">
    <text evidence="1">The sequence shown here is derived from an EMBL/GenBank/DDBJ whole genome shotgun (WGS) entry which is preliminary data.</text>
</comment>
<dbReference type="OrthoDB" id="1123191at2"/>
<name>A0A4Q7MYZ2_9BACT</name>
<dbReference type="RefSeq" id="WP_130538646.1">
    <property type="nucleotide sequence ID" value="NZ_CP042431.1"/>
</dbReference>
<organism evidence="1 2">
    <name type="scientific">Pseudobacter ginsenosidimutans</name>
    <dbReference type="NCBI Taxonomy" id="661488"/>
    <lineage>
        <taxon>Bacteria</taxon>
        <taxon>Pseudomonadati</taxon>
        <taxon>Bacteroidota</taxon>
        <taxon>Chitinophagia</taxon>
        <taxon>Chitinophagales</taxon>
        <taxon>Chitinophagaceae</taxon>
        <taxon>Pseudobacter</taxon>
    </lineage>
</organism>
<accession>A0A4Q7MYZ2</accession>
<dbReference type="Proteomes" id="UP000293874">
    <property type="component" value="Unassembled WGS sequence"/>
</dbReference>
<evidence type="ECO:0000313" key="1">
    <source>
        <dbReference type="EMBL" id="RZS74163.1"/>
    </source>
</evidence>
<reference evidence="1 2" key="1">
    <citation type="submission" date="2019-02" db="EMBL/GenBank/DDBJ databases">
        <title>Genomic Encyclopedia of Type Strains, Phase IV (KMG-IV): sequencing the most valuable type-strain genomes for metagenomic binning, comparative biology and taxonomic classification.</title>
        <authorList>
            <person name="Goeker M."/>
        </authorList>
    </citation>
    <scope>NUCLEOTIDE SEQUENCE [LARGE SCALE GENOMIC DNA]</scope>
    <source>
        <strain evidence="1 2">DSM 18116</strain>
    </source>
</reference>
<evidence type="ECO:0000313" key="2">
    <source>
        <dbReference type="Proteomes" id="UP000293874"/>
    </source>
</evidence>
<sequence>MQEIKISNKQEYLDKKYPFSSIPSLADKRYCMQCKSEIVVGEYKVFKDEQGKEIISCPNAPACSGTVMDWYKLH</sequence>
<protein>
    <submittedName>
        <fullName evidence="1">Uncharacterized protein</fullName>
    </submittedName>
</protein>
<dbReference type="EMBL" id="SGXA01000001">
    <property type="protein sequence ID" value="RZS74163.1"/>
    <property type="molecule type" value="Genomic_DNA"/>
</dbReference>
<proteinExistence type="predicted"/>